<dbReference type="GO" id="GO:0000380">
    <property type="term" value="P:alternative mRNA splicing, via spliceosome"/>
    <property type="evidence" value="ECO:0007669"/>
    <property type="project" value="InterPro"/>
</dbReference>
<feature type="compositionally biased region" description="Basic and acidic residues" evidence="1">
    <location>
        <begin position="278"/>
        <end position="299"/>
    </location>
</feature>
<feature type="compositionally biased region" description="Basic and acidic residues" evidence="1">
    <location>
        <begin position="85"/>
        <end position="98"/>
    </location>
</feature>
<feature type="compositionally biased region" description="Basic and acidic residues" evidence="1">
    <location>
        <begin position="252"/>
        <end position="270"/>
    </location>
</feature>
<feature type="region of interest" description="Disordered" evidence="1">
    <location>
        <begin position="172"/>
        <end position="214"/>
    </location>
</feature>
<dbReference type="EMBL" id="BMAR01000017">
    <property type="protein sequence ID" value="GFR47284.1"/>
    <property type="molecule type" value="Genomic_DNA"/>
</dbReference>
<keyword evidence="3" id="KW-1185">Reference proteome</keyword>
<reference evidence="2 3" key="1">
    <citation type="journal article" date="2021" name="Sci. Rep.">
        <title>Genome sequencing of the multicellular alga Astrephomene provides insights into convergent evolution of germ-soma differentiation.</title>
        <authorList>
            <person name="Yamashita S."/>
            <person name="Yamamoto K."/>
            <person name="Matsuzaki R."/>
            <person name="Suzuki S."/>
            <person name="Yamaguchi H."/>
            <person name="Hirooka S."/>
            <person name="Minakuchi Y."/>
            <person name="Miyagishima S."/>
            <person name="Kawachi M."/>
            <person name="Toyoda A."/>
            <person name="Nozaki H."/>
        </authorList>
    </citation>
    <scope>NUCLEOTIDE SEQUENCE [LARGE SCALE GENOMIC DNA]</scope>
    <source>
        <strain evidence="2 3">NIES-4017</strain>
    </source>
</reference>
<feature type="region of interest" description="Disordered" evidence="1">
    <location>
        <begin position="19"/>
        <end position="144"/>
    </location>
</feature>
<gene>
    <name evidence="2" type="ORF">Agub_g8971</name>
</gene>
<feature type="compositionally biased region" description="Basic and acidic residues" evidence="1">
    <location>
        <begin position="118"/>
        <end position="130"/>
    </location>
</feature>
<proteinExistence type="predicted"/>
<sequence>GQAHRLYSLFARVNEAAKHKQGLGFGDRKSSPHGHGASAPEGVLSSFVRSSTSFAAETTKKPFQSSAAAYDDSDDDMPAAKRQRQQRDSSLYHDEGRGAGRLSLSHGSGRPQPGGAEGGRRGQDDGRRGGDAGGLGTGKGPRDYASLIEGFDAMNPAEKLRARTRLALSQADARVRSNAAAAAAAAAANSETAAHDRAGGGAGGGRSSSGGGSTWTRFVFNSDALLDEEGARPSLASSWDADGANAAGGDAPDEKRYNSHGLAEELDRGELNALTFRRTGDMERRQQALRRAEAQHEDAIFGSSQPQLPPPPPAQPLKSQAAKSQAERDDPRVSRSKSDGSGSGGGGSRPYGTGQRELERGDRRGHQSAREGDWRWERDRDRERARGEQRERERDRHQDDRQQDRERERRRERDSDRDRGYAGSDR</sequence>
<dbReference type="GO" id="GO:0005634">
    <property type="term" value="C:nucleus"/>
    <property type="evidence" value="ECO:0007669"/>
    <property type="project" value="TreeGrafter"/>
</dbReference>
<feature type="non-terminal residue" evidence="2">
    <location>
        <position position="426"/>
    </location>
</feature>
<dbReference type="PANTHER" id="PTHR31968:SF4">
    <property type="entry name" value="SERINE_ARGININE-RELATED PROTEIN 53"/>
    <property type="match status" value="1"/>
</dbReference>
<feature type="compositionally biased region" description="Basic and acidic residues" evidence="1">
    <location>
        <begin position="325"/>
        <end position="338"/>
    </location>
</feature>
<feature type="compositionally biased region" description="Low complexity" evidence="1">
    <location>
        <begin position="240"/>
        <end position="250"/>
    </location>
</feature>
<evidence type="ECO:0000256" key="1">
    <source>
        <dbReference type="SAM" id="MobiDB-lite"/>
    </source>
</evidence>
<evidence type="ECO:0000313" key="2">
    <source>
        <dbReference type="EMBL" id="GFR47284.1"/>
    </source>
</evidence>
<protein>
    <submittedName>
        <fullName evidence="2">Uncharacterized protein</fullName>
    </submittedName>
</protein>
<feature type="compositionally biased region" description="Polar residues" evidence="1">
    <location>
        <begin position="47"/>
        <end position="64"/>
    </location>
</feature>
<organism evidence="2 3">
    <name type="scientific">Astrephomene gubernaculifera</name>
    <dbReference type="NCBI Taxonomy" id="47775"/>
    <lineage>
        <taxon>Eukaryota</taxon>
        <taxon>Viridiplantae</taxon>
        <taxon>Chlorophyta</taxon>
        <taxon>core chlorophytes</taxon>
        <taxon>Chlorophyceae</taxon>
        <taxon>CS clade</taxon>
        <taxon>Chlamydomonadales</taxon>
        <taxon>Astrephomenaceae</taxon>
        <taxon>Astrephomene</taxon>
    </lineage>
</organism>
<name>A0AAD3HMX0_9CHLO</name>
<accession>A0AAD3HMX0</accession>
<dbReference type="PANTHER" id="PTHR31968">
    <property type="entry name" value="SERINE/ARGININE-RELATED PROTEIN 53"/>
    <property type="match status" value="1"/>
</dbReference>
<feature type="non-terminal residue" evidence="2">
    <location>
        <position position="1"/>
    </location>
</feature>
<feature type="compositionally biased region" description="Gly residues" evidence="1">
    <location>
        <begin position="199"/>
        <end position="213"/>
    </location>
</feature>
<evidence type="ECO:0000313" key="3">
    <source>
        <dbReference type="Proteomes" id="UP001054857"/>
    </source>
</evidence>
<feature type="compositionally biased region" description="Low complexity" evidence="1">
    <location>
        <begin position="176"/>
        <end position="192"/>
    </location>
</feature>
<dbReference type="InterPro" id="IPR034604">
    <property type="entry name" value="SRRP53"/>
</dbReference>
<feature type="compositionally biased region" description="Basic and acidic residues" evidence="1">
    <location>
        <begin position="356"/>
        <end position="426"/>
    </location>
</feature>
<dbReference type="AlphaFoldDB" id="A0AAD3HMX0"/>
<feature type="region of interest" description="Disordered" evidence="1">
    <location>
        <begin position="231"/>
        <end position="426"/>
    </location>
</feature>
<dbReference type="GO" id="GO:0005737">
    <property type="term" value="C:cytoplasm"/>
    <property type="evidence" value="ECO:0007669"/>
    <property type="project" value="TreeGrafter"/>
</dbReference>
<comment type="caution">
    <text evidence="2">The sequence shown here is derived from an EMBL/GenBank/DDBJ whole genome shotgun (WGS) entry which is preliminary data.</text>
</comment>
<dbReference type="Proteomes" id="UP001054857">
    <property type="component" value="Unassembled WGS sequence"/>
</dbReference>